<organism evidence="5 6">
    <name type="scientific">Uliginosibacterium sediminicola</name>
    <dbReference type="NCBI Taxonomy" id="2024550"/>
    <lineage>
        <taxon>Bacteria</taxon>
        <taxon>Pseudomonadati</taxon>
        <taxon>Pseudomonadota</taxon>
        <taxon>Betaproteobacteria</taxon>
        <taxon>Rhodocyclales</taxon>
        <taxon>Zoogloeaceae</taxon>
        <taxon>Uliginosibacterium</taxon>
    </lineage>
</organism>
<evidence type="ECO:0000256" key="3">
    <source>
        <dbReference type="ARBA" id="ARBA00022857"/>
    </source>
</evidence>
<dbReference type="SUPFAM" id="SSF51735">
    <property type="entry name" value="NAD(P)-binding Rossmann-fold domains"/>
    <property type="match status" value="1"/>
</dbReference>
<dbReference type="PANTHER" id="PTHR44085:SF2">
    <property type="entry name" value="SEPIAPTERIN REDUCTASE"/>
    <property type="match status" value="1"/>
</dbReference>
<gene>
    <name evidence="5" type="ORF">ABDB84_06470</name>
</gene>
<evidence type="ECO:0000313" key="6">
    <source>
        <dbReference type="Proteomes" id="UP001410394"/>
    </source>
</evidence>
<dbReference type="PANTHER" id="PTHR44085">
    <property type="entry name" value="SEPIAPTERIN REDUCTASE"/>
    <property type="match status" value="1"/>
</dbReference>
<evidence type="ECO:0000256" key="4">
    <source>
        <dbReference type="ARBA" id="ARBA00023002"/>
    </source>
</evidence>
<comment type="caution">
    <text evidence="5">The sequence shown here is derived from an EMBL/GenBank/DDBJ whole genome shotgun (WGS) entry which is preliminary data.</text>
</comment>
<proteinExistence type="predicted"/>
<evidence type="ECO:0000256" key="2">
    <source>
        <dbReference type="ARBA" id="ARBA00022490"/>
    </source>
</evidence>
<name>A0ABU9YWP1_9RHOO</name>
<reference evidence="5 6" key="1">
    <citation type="journal article" date="2018" name="Int. J. Syst. Evol. Microbiol.">
        <title>Uliginosibacterium sediminicola sp. nov., isolated from freshwater sediment.</title>
        <authorList>
            <person name="Hwang W.M."/>
            <person name="Kim S.M."/>
            <person name="Kang K."/>
            <person name="Ahn T.Y."/>
        </authorList>
    </citation>
    <scope>NUCLEOTIDE SEQUENCE [LARGE SCALE GENOMIC DNA]</scope>
    <source>
        <strain evidence="5 6">M1-21</strain>
    </source>
</reference>
<evidence type="ECO:0000256" key="1">
    <source>
        <dbReference type="ARBA" id="ARBA00004496"/>
    </source>
</evidence>
<evidence type="ECO:0000313" key="5">
    <source>
        <dbReference type="EMBL" id="MEN3068117.1"/>
    </source>
</evidence>
<dbReference type="Pfam" id="PF00106">
    <property type="entry name" value="adh_short"/>
    <property type="match status" value="1"/>
</dbReference>
<dbReference type="EMBL" id="JBDIVE010000002">
    <property type="protein sequence ID" value="MEN3068117.1"/>
    <property type="molecule type" value="Genomic_DNA"/>
</dbReference>
<comment type="subcellular location">
    <subcellularLocation>
        <location evidence="1">Cytoplasm</location>
    </subcellularLocation>
</comment>
<accession>A0ABU9YWP1</accession>
<dbReference type="InterPro" id="IPR002347">
    <property type="entry name" value="SDR_fam"/>
</dbReference>
<dbReference type="Proteomes" id="UP001410394">
    <property type="component" value="Unassembled WGS sequence"/>
</dbReference>
<dbReference type="PROSITE" id="PS00061">
    <property type="entry name" value="ADH_SHORT"/>
    <property type="match status" value="1"/>
</dbReference>
<keyword evidence="3" id="KW-0521">NADP</keyword>
<dbReference type="InterPro" id="IPR051721">
    <property type="entry name" value="Biopterin_syn/organic_redct"/>
</dbReference>
<dbReference type="RefSeq" id="WP_345918880.1">
    <property type="nucleotide sequence ID" value="NZ_JBDIVE010000002.1"/>
</dbReference>
<keyword evidence="2" id="KW-0963">Cytoplasm</keyword>
<dbReference type="PRINTS" id="PR00081">
    <property type="entry name" value="GDHRDH"/>
</dbReference>
<dbReference type="Gene3D" id="3.40.50.720">
    <property type="entry name" value="NAD(P)-binding Rossmann-like Domain"/>
    <property type="match status" value="1"/>
</dbReference>
<protein>
    <submittedName>
        <fullName evidence="5">SDR family NAD(P)-dependent oxidoreductase</fullName>
    </submittedName>
</protein>
<keyword evidence="6" id="KW-1185">Reference proteome</keyword>
<dbReference type="InterPro" id="IPR020904">
    <property type="entry name" value="Sc_DH/Rdtase_CS"/>
</dbReference>
<dbReference type="InterPro" id="IPR036291">
    <property type="entry name" value="NAD(P)-bd_dom_sf"/>
</dbReference>
<keyword evidence="4" id="KW-0560">Oxidoreductase</keyword>
<sequence>MAAKLALISGGSRGLGEALCQCCAAQDYTLIEFSRSARASYSVAVDCAVPAQAARVFADTLAPLAAQSWDEILVVQNTATLKPIGAVQDKSAVQVCANLDTNISSAILFMREVLLQFQAQPCRKSLLNVSSGAALKAYAGWSLYSAGKAATEAFVRALALEQAQQEHPFLVLNVDPGVMDTQMQAEIRQSGADDFPEVARFIQRQAAGELRAAADVAAALLRVVAARPPSGSRVAAADFLP</sequence>